<gene>
    <name evidence="1" type="ORF">MLD38_001976</name>
</gene>
<reference evidence="2" key="1">
    <citation type="journal article" date="2023" name="Front. Plant Sci.">
        <title>Chromosomal-level genome assembly of Melastoma candidum provides insights into trichome evolution.</title>
        <authorList>
            <person name="Zhong Y."/>
            <person name="Wu W."/>
            <person name="Sun C."/>
            <person name="Zou P."/>
            <person name="Liu Y."/>
            <person name="Dai S."/>
            <person name="Zhou R."/>
        </authorList>
    </citation>
    <scope>NUCLEOTIDE SEQUENCE [LARGE SCALE GENOMIC DNA]</scope>
</reference>
<evidence type="ECO:0000313" key="2">
    <source>
        <dbReference type="Proteomes" id="UP001057402"/>
    </source>
</evidence>
<sequence>MTTAILVGNIGFGGVLRQRQQHPLRRLGFRTTAAEFFFPAPGRIAPGKQLPGTGRLTLRVSSVASVVETKPRDPVTVDEGLPAKENILACPVCYQRLTLIGPPISVITTKGSSLQCDTCQKTYLGNDTHVELIAASGLKEYTESTSMTTEFFKFPLISYVYERGWRQGFSAVIGFPGPEQEFEMMKEYLQPVLGGNIIDASCGSGQFTRIFAKSGLFSQVIALDYSENMLKECYEFIQKEEGCPKENVSIVQADISRLPFATGSIDAVHAGAAIHCWPSPSAGVAEVSRVLRPGGVFIATTGLALADGGNLLLPLVKPFRASMYQITGSHIFVSDGELEDLCRSCGLIVVKCVRNRRFVMVAARKPT</sequence>
<protein>
    <submittedName>
        <fullName evidence="1">Uncharacterized protein</fullName>
    </submittedName>
</protein>
<dbReference type="Proteomes" id="UP001057402">
    <property type="component" value="Chromosome 1"/>
</dbReference>
<keyword evidence="2" id="KW-1185">Reference proteome</keyword>
<accession>A0ACB9SG91</accession>
<dbReference type="EMBL" id="CM042880">
    <property type="protein sequence ID" value="KAI4389792.1"/>
    <property type="molecule type" value="Genomic_DNA"/>
</dbReference>
<organism evidence="1 2">
    <name type="scientific">Melastoma candidum</name>
    <dbReference type="NCBI Taxonomy" id="119954"/>
    <lineage>
        <taxon>Eukaryota</taxon>
        <taxon>Viridiplantae</taxon>
        <taxon>Streptophyta</taxon>
        <taxon>Embryophyta</taxon>
        <taxon>Tracheophyta</taxon>
        <taxon>Spermatophyta</taxon>
        <taxon>Magnoliopsida</taxon>
        <taxon>eudicotyledons</taxon>
        <taxon>Gunneridae</taxon>
        <taxon>Pentapetalae</taxon>
        <taxon>rosids</taxon>
        <taxon>malvids</taxon>
        <taxon>Myrtales</taxon>
        <taxon>Melastomataceae</taxon>
        <taxon>Melastomatoideae</taxon>
        <taxon>Melastomateae</taxon>
        <taxon>Melastoma</taxon>
    </lineage>
</organism>
<evidence type="ECO:0000313" key="1">
    <source>
        <dbReference type="EMBL" id="KAI4389792.1"/>
    </source>
</evidence>
<proteinExistence type="predicted"/>
<name>A0ACB9SG91_9MYRT</name>
<comment type="caution">
    <text evidence="1">The sequence shown here is derived from an EMBL/GenBank/DDBJ whole genome shotgun (WGS) entry which is preliminary data.</text>
</comment>